<evidence type="ECO:0000313" key="2">
    <source>
        <dbReference type="Proteomes" id="UP001218218"/>
    </source>
</evidence>
<reference evidence="1" key="1">
    <citation type="submission" date="2023-03" db="EMBL/GenBank/DDBJ databases">
        <title>Massive genome expansion in bonnet fungi (Mycena s.s.) driven by repeated elements and novel gene families across ecological guilds.</title>
        <authorList>
            <consortium name="Lawrence Berkeley National Laboratory"/>
            <person name="Harder C.B."/>
            <person name="Miyauchi S."/>
            <person name="Viragh M."/>
            <person name="Kuo A."/>
            <person name="Thoen E."/>
            <person name="Andreopoulos B."/>
            <person name="Lu D."/>
            <person name="Skrede I."/>
            <person name="Drula E."/>
            <person name="Henrissat B."/>
            <person name="Morin E."/>
            <person name="Kohler A."/>
            <person name="Barry K."/>
            <person name="LaButti K."/>
            <person name="Morin E."/>
            <person name="Salamov A."/>
            <person name="Lipzen A."/>
            <person name="Mereny Z."/>
            <person name="Hegedus B."/>
            <person name="Baldrian P."/>
            <person name="Stursova M."/>
            <person name="Weitz H."/>
            <person name="Taylor A."/>
            <person name="Grigoriev I.V."/>
            <person name="Nagy L.G."/>
            <person name="Martin F."/>
            <person name="Kauserud H."/>
        </authorList>
    </citation>
    <scope>NUCLEOTIDE SEQUENCE</scope>
    <source>
        <strain evidence="1">CBHHK002</strain>
    </source>
</reference>
<gene>
    <name evidence="1" type="ORF">DFH08DRAFT_426718</name>
</gene>
<name>A0AAD7EDW5_9AGAR</name>
<sequence>MRRISDGREGLDEWGLRLPGTRCLISCFASFSILRCPVPSISSRCGWLSWLCFGSHRLLGSYPFGWCFSDDVFLLGRGRGSSRWGICRSRGVALWSLFVGRGAWSVGVQVGGVARSLLLEFCLRRFFFGLTGVERRAEFCVALPPSKICLLFIQPLWQALDEVLVNTYLFSSSPVTTTLVRYSQHGRLGRGAPILRGCEFCLENPPENGFGIVALHFTQRGWIELRLSADRW</sequence>
<dbReference type="AlphaFoldDB" id="A0AAD7EDW5"/>
<organism evidence="1 2">
    <name type="scientific">Mycena albidolilacea</name>
    <dbReference type="NCBI Taxonomy" id="1033008"/>
    <lineage>
        <taxon>Eukaryota</taxon>
        <taxon>Fungi</taxon>
        <taxon>Dikarya</taxon>
        <taxon>Basidiomycota</taxon>
        <taxon>Agaricomycotina</taxon>
        <taxon>Agaricomycetes</taxon>
        <taxon>Agaricomycetidae</taxon>
        <taxon>Agaricales</taxon>
        <taxon>Marasmiineae</taxon>
        <taxon>Mycenaceae</taxon>
        <taxon>Mycena</taxon>
    </lineage>
</organism>
<comment type="caution">
    <text evidence="1">The sequence shown here is derived from an EMBL/GenBank/DDBJ whole genome shotgun (WGS) entry which is preliminary data.</text>
</comment>
<accession>A0AAD7EDW5</accession>
<evidence type="ECO:0000313" key="1">
    <source>
        <dbReference type="EMBL" id="KAJ7314759.1"/>
    </source>
</evidence>
<dbReference type="EMBL" id="JARIHO010000065">
    <property type="protein sequence ID" value="KAJ7314759.1"/>
    <property type="molecule type" value="Genomic_DNA"/>
</dbReference>
<dbReference type="Proteomes" id="UP001218218">
    <property type="component" value="Unassembled WGS sequence"/>
</dbReference>
<proteinExistence type="predicted"/>
<keyword evidence="2" id="KW-1185">Reference proteome</keyword>
<protein>
    <submittedName>
        <fullName evidence="1">Uncharacterized protein</fullName>
    </submittedName>
</protein>